<dbReference type="InterPro" id="IPR050155">
    <property type="entry name" value="HAD-like_hydrolase_sf"/>
</dbReference>
<dbReference type="InterPro" id="IPR023214">
    <property type="entry name" value="HAD_sf"/>
</dbReference>
<dbReference type="GO" id="GO:0046295">
    <property type="term" value="P:glycolate biosynthetic process"/>
    <property type="evidence" value="ECO:0007669"/>
    <property type="project" value="UniProtKB-UniRule"/>
</dbReference>
<dbReference type="UniPathway" id="UPA00865">
    <property type="reaction ID" value="UER00834"/>
</dbReference>
<dbReference type="FunFam" id="3.40.50.1000:FF:000022">
    <property type="entry name" value="Phosphoglycolate phosphatase"/>
    <property type="match status" value="1"/>
</dbReference>
<proteinExistence type="inferred from homology"/>
<dbReference type="SFLD" id="SFLDG01129">
    <property type="entry name" value="C1.5:_HAD__Beta-PGM__Phosphata"/>
    <property type="match status" value="1"/>
</dbReference>
<dbReference type="SFLD" id="SFLDS00003">
    <property type="entry name" value="Haloacid_Dehalogenase"/>
    <property type="match status" value="1"/>
</dbReference>
<dbReference type="Gene3D" id="3.40.50.1000">
    <property type="entry name" value="HAD superfamily/HAD-like"/>
    <property type="match status" value="1"/>
</dbReference>
<sequence length="234" mass="25064">MSGPYTLISFDLDGTLVDTAGEIAEAANRTLAEFGVPRQDEAFVRGFIGAGTRQMMLRLMAHLLLRDPALAGRLRAERVLERLEVHYGQTVGTSARVYAGAHEALAGLRQAGLRLACVTNKEHRFALRVLQATGLAERLDVVIGGDTLARHKPDPLPLRQVMAQFGAEPHQTAHVGDSSIDVEAARAAGVQAWAVPWGYNAGQPIEAAGPHRIFHSLPEVAAHVLAPPRVAQAA</sequence>
<name>A0A318GXE3_9BURK</name>
<dbReference type="HAMAP" id="MF_00495">
    <property type="entry name" value="GPH_hydrolase_bact"/>
    <property type="match status" value="1"/>
</dbReference>
<evidence type="ECO:0000256" key="10">
    <source>
        <dbReference type="ARBA" id="ARBA00022842"/>
    </source>
</evidence>
<dbReference type="Gene3D" id="1.10.150.240">
    <property type="entry name" value="Putative phosphatase, domain 2"/>
    <property type="match status" value="1"/>
</dbReference>
<evidence type="ECO:0000256" key="11">
    <source>
        <dbReference type="ARBA" id="ARBA00023277"/>
    </source>
</evidence>
<reference evidence="14 15" key="1">
    <citation type="submission" date="2018-05" db="EMBL/GenBank/DDBJ databases">
        <title>Genomic Encyclopedia of Type Strains, Phase IV (KMG-IV): sequencing the most valuable type-strain genomes for metagenomic binning, comparative biology and taxonomic classification.</title>
        <authorList>
            <person name="Goeker M."/>
        </authorList>
    </citation>
    <scope>NUCLEOTIDE SEQUENCE [LARGE SCALE GENOMIC DNA]</scope>
    <source>
        <strain evidence="14 15">DSM 566</strain>
    </source>
</reference>
<accession>A0A318GXE3</accession>
<keyword evidence="10 13" id="KW-0460">Magnesium</keyword>
<keyword evidence="11 13" id="KW-0119">Carbohydrate metabolism</keyword>
<dbReference type="OrthoDB" id="9807630at2"/>
<keyword evidence="9 13" id="KW-0378">Hydrolase</keyword>
<feature type="binding site" evidence="13">
    <location>
        <position position="177"/>
    </location>
    <ligand>
        <name>Mg(2+)</name>
        <dbReference type="ChEBI" id="CHEBI:18420"/>
    </ligand>
</feature>
<dbReference type="EC" id="3.1.3.18" evidence="6 13"/>
<comment type="catalytic activity">
    <reaction evidence="1 13">
        <text>2-phosphoglycolate + H2O = glycolate + phosphate</text>
        <dbReference type="Rhea" id="RHEA:14369"/>
        <dbReference type="ChEBI" id="CHEBI:15377"/>
        <dbReference type="ChEBI" id="CHEBI:29805"/>
        <dbReference type="ChEBI" id="CHEBI:43474"/>
        <dbReference type="ChEBI" id="CHEBI:58033"/>
        <dbReference type="EC" id="3.1.3.18"/>
    </reaction>
</comment>
<dbReference type="NCBIfam" id="TIGR01449">
    <property type="entry name" value="PGP_bact"/>
    <property type="match status" value="1"/>
</dbReference>
<evidence type="ECO:0000256" key="9">
    <source>
        <dbReference type="ARBA" id="ARBA00022801"/>
    </source>
</evidence>
<comment type="caution">
    <text evidence="14">The sequence shown here is derived from an EMBL/GenBank/DDBJ whole genome shotgun (WGS) entry which is preliminary data.</text>
</comment>
<gene>
    <name evidence="14" type="ORF">C7444_1136</name>
</gene>
<dbReference type="AlphaFoldDB" id="A0A318GXE3"/>
<dbReference type="Pfam" id="PF13419">
    <property type="entry name" value="HAD_2"/>
    <property type="match status" value="1"/>
</dbReference>
<protein>
    <recommendedName>
        <fullName evidence="6 13">Phosphoglycolate phosphatase</fullName>
        <shortName evidence="13">PGP</shortName>
        <shortName evidence="13">PGPase</shortName>
        <ecNumber evidence="6 13">3.1.3.18</ecNumber>
    </recommendedName>
</protein>
<dbReference type="GO" id="GO:0008967">
    <property type="term" value="F:phosphoglycolate phosphatase activity"/>
    <property type="evidence" value="ECO:0007669"/>
    <property type="project" value="UniProtKB-UniRule"/>
</dbReference>
<dbReference type="PANTHER" id="PTHR43434:SF1">
    <property type="entry name" value="PHOSPHOGLYCOLATE PHOSPHATASE"/>
    <property type="match status" value="1"/>
</dbReference>
<dbReference type="SFLD" id="SFLDG01135">
    <property type="entry name" value="C1.5.6:_HAD__Beta-PGM__Phospha"/>
    <property type="match status" value="1"/>
</dbReference>
<comment type="cofactor">
    <cofactor evidence="2 13">
        <name>Mg(2+)</name>
        <dbReference type="ChEBI" id="CHEBI:18420"/>
    </cofactor>
</comment>
<dbReference type="NCBIfam" id="TIGR01549">
    <property type="entry name" value="HAD-SF-IA-v1"/>
    <property type="match status" value="1"/>
</dbReference>
<keyword evidence="8 13" id="KW-0479">Metal-binding</keyword>
<dbReference type="SUPFAM" id="SSF56784">
    <property type="entry name" value="HAD-like"/>
    <property type="match status" value="1"/>
</dbReference>
<keyword evidence="15" id="KW-1185">Reference proteome</keyword>
<dbReference type="EMBL" id="QJJS01000013">
    <property type="protein sequence ID" value="PXW94515.1"/>
    <property type="molecule type" value="Genomic_DNA"/>
</dbReference>
<dbReference type="InterPro" id="IPR041492">
    <property type="entry name" value="HAD_2"/>
</dbReference>
<comment type="subunit">
    <text evidence="5">Homotrimer.</text>
</comment>
<evidence type="ECO:0000256" key="13">
    <source>
        <dbReference type="HAMAP-Rule" id="MF_00495"/>
    </source>
</evidence>
<evidence type="ECO:0000256" key="8">
    <source>
        <dbReference type="ARBA" id="ARBA00022723"/>
    </source>
</evidence>
<evidence type="ECO:0000313" key="15">
    <source>
        <dbReference type="Proteomes" id="UP000247811"/>
    </source>
</evidence>
<dbReference type="InterPro" id="IPR006439">
    <property type="entry name" value="HAD-SF_hydro_IA"/>
</dbReference>
<evidence type="ECO:0000256" key="1">
    <source>
        <dbReference type="ARBA" id="ARBA00000830"/>
    </source>
</evidence>
<dbReference type="InterPro" id="IPR023198">
    <property type="entry name" value="PGP-like_dom2"/>
</dbReference>
<feature type="active site" description="Nucleophile" evidence="13">
    <location>
        <position position="11"/>
    </location>
</feature>
<evidence type="ECO:0000256" key="4">
    <source>
        <dbReference type="ARBA" id="ARBA00006171"/>
    </source>
</evidence>
<evidence type="ECO:0000256" key="2">
    <source>
        <dbReference type="ARBA" id="ARBA00001946"/>
    </source>
</evidence>
<dbReference type="RefSeq" id="WP_110401414.1">
    <property type="nucleotide sequence ID" value="NZ_QJJS01000013.1"/>
</dbReference>
<dbReference type="Proteomes" id="UP000247811">
    <property type="component" value="Unassembled WGS sequence"/>
</dbReference>
<dbReference type="InterPro" id="IPR036412">
    <property type="entry name" value="HAD-like_sf"/>
</dbReference>
<dbReference type="GO" id="GO:0046872">
    <property type="term" value="F:metal ion binding"/>
    <property type="evidence" value="ECO:0007669"/>
    <property type="project" value="UniProtKB-KW"/>
</dbReference>
<evidence type="ECO:0000313" key="14">
    <source>
        <dbReference type="EMBL" id="PXW94515.1"/>
    </source>
</evidence>
<dbReference type="GO" id="GO:0019253">
    <property type="term" value="P:reductive pentose-phosphate cycle"/>
    <property type="evidence" value="ECO:0007669"/>
    <property type="project" value="UniProtKB-KW"/>
</dbReference>
<evidence type="ECO:0000256" key="6">
    <source>
        <dbReference type="ARBA" id="ARBA00013078"/>
    </source>
</evidence>
<feature type="binding site" evidence="13">
    <location>
        <position position="13"/>
    </location>
    <ligand>
        <name>Mg(2+)</name>
        <dbReference type="ChEBI" id="CHEBI:18420"/>
    </ligand>
</feature>
<comment type="pathway">
    <text evidence="3 13">Organic acid metabolism; glycolate biosynthesis; glycolate from 2-phosphoglycolate: step 1/1.</text>
</comment>
<evidence type="ECO:0000256" key="5">
    <source>
        <dbReference type="ARBA" id="ARBA00011233"/>
    </source>
</evidence>
<evidence type="ECO:0000256" key="7">
    <source>
        <dbReference type="ARBA" id="ARBA00022567"/>
    </source>
</evidence>
<keyword evidence="7" id="KW-0113">Calvin cycle</keyword>
<dbReference type="PANTHER" id="PTHR43434">
    <property type="entry name" value="PHOSPHOGLYCOLATE PHOSPHATASE"/>
    <property type="match status" value="1"/>
</dbReference>
<dbReference type="PRINTS" id="PR00413">
    <property type="entry name" value="HADHALOGNASE"/>
</dbReference>
<feature type="binding site" evidence="13">
    <location>
        <position position="11"/>
    </location>
    <ligand>
        <name>Mg(2+)</name>
        <dbReference type="ChEBI" id="CHEBI:18420"/>
    </ligand>
</feature>
<dbReference type="InterPro" id="IPR037512">
    <property type="entry name" value="PGPase_prok"/>
</dbReference>
<dbReference type="NCBIfam" id="TIGR01509">
    <property type="entry name" value="HAD-SF-IA-v3"/>
    <property type="match status" value="1"/>
</dbReference>
<dbReference type="GO" id="GO:0006281">
    <property type="term" value="P:DNA repair"/>
    <property type="evidence" value="ECO:0007669"/>
    <property type="project" value="TreeGrafter"/>
</dbReference>
<evidence type="ECO:0000256" key="3">
    <source>
        <dbReference type="ARBA" id="ARBA00004818"/>
    </source>
</evidence>
<comment type="similarity">
    <text evidence="4 13">Belongs to the HAD-like hydrolase superfamily. CbbY/CbbZ/Gph/YieH family.</text>
</comment>
<organism evidence="14 15">
    <name type="scientific">Sphaerotilus hippei</name>
    <dbReference type="NCBI Taxonomy" id="744406"/>
    <lineage>
        <taxon>Bacteria</taxon>
        <taxon>Pseudomonadati</taxon>
        <taxon>Pseudomonadota</taxon>
        <taxon>Betaproteobacteria</taxon>
        <taxon>Burkholderiales</taxon>
        <taxon>Sphaerotilaceae</taxon>
        <taxon>Sphaerotilus</taxon>
    </lineage>
</organism>
<comment type="function">
    <text evidence="12 13">Specifically catalyzes the dephosphorylation of 2-phosphoglycolate. Is involved in the dissimilation of the intracellular 2-phosphoglycolate formed during the DNA repair of 3'-phosphoglycolate ends, a major class of DNA lesions induced by oxidative stress.</text>
</comment>
<evidence type="ECO:0000256" key="12">
    <source>
        <dbReference type="ARBA" id="ARBA00059247"/>
    </source>
</evidence>
<dbReference type="GO" id="GO:0005829">
    <property type="term" value="C:cytosol"/>
    <property type="evidence" value="ECO:0007669"/>
    <property type="project" value="TreeGrafter"/>
</dbReference>